<organism evidence="14 15">
    <name type="scientific">Simiduia curdlanivorans</name>
    <dbReference type="NCBI Taxonomy" id="1492769"/>
    <lineage>
        <taxon>Bacteria</taxon>
        <taxon>Pseudomonadati</taxon>
        <taxon>Pseudomonadota</taxon>
        <taxon>Gammaproteobacteria</taxon>
        <taxon>Cellvibrionales</taxon>
        <taxon>Cellvibrionaceae</taxon>
        <taxon>Simiduia</taxon>
    </lineage>
</organism>
<dbReference type="PANTHER" id="PTHR47529">
    <property type="entry name" value="PEPTIDYL-PROLYL CIS-TRANS ISOMERASE D"/>
    <property type="match status" value="1"/>
</dbReference>
<dbReference type="SUPFAM" id="SSF54534">
    <property type="entry name" value="FKBP-like"/>
    <property type="match status" value="1"/>
</dbReference>
<keyword evidence="15" id="KW-1185">Reference proteome</keyword>
<reference evidence="15" key="1">
    <citation type="journal article" date="2019" name="Int. J. Syst. Evol. Microbiol.">
        <title>The Global Catalogue of Microorganisms (GCM) 10K type strain sequencing project: providing services to taxonomists for standard genome sequencing and annotation.</title>
        <authorList>
            <consortium name="The Broad Institute Genomics Platform"/>
            <consortium name="The Broad Institute Genome Sequencing Center for Infectious Disease"/>
            <person name="Wu L."/>
            <person name="Ma J."/>
        </authorList>
    </citation>
    <scope>NUCLEOTIDE SEQUENCE [LARGE SCALE GENOMIC DNA]</scope>
    <source>
        <strain evidence="15">CECT 8570</strain>
    </source>
</reference>
<dbReference type="InterPro" id="IPR000297">
    <property type="entry name" value="PPIase_PpiC"/>
</dbReference>
<sequence>MMQSFRDNLKGTVAMFLVVLVSIPFIFFGVDSLFTGDAKSGQAASINGDVVSEDQVRRAIGMQRDQLSQRFGDQLPADFLSDERLRGPAVDGLVSRQLRIQGATEGRMTISDKALDALIVGAPAFQVDGKFDPQRFTYMVQSMGYTASGYREMIRQEIISQQYMSSVALGGFVTEQQLAQHVRLSDQTRDFYYVTLPLAPVMAATEIDSAAIDAYYQANQTQYQIPEMVSVKAIELNVADIAAGVEVSDEQVAAQYEENMKSYETAPVRHAAHILVEVEDDTQAQAKLAEIEQALAGGQDFAEVASSFSDDLGTREAGGDLGFTSGDTFPEEFETALAALEVGAVSAPVKTDAGWHVIKLVAIENAELPSLEEEMPTIRMALADSMAQQLFVEKLELLKEEAFKQDDIELVAQTLGVNTVSVPAFSRAGGNGLAADSKVVSAAFSDEVLVDGRISPVLELSETSVAVVRLAEHMPAKVKPLAEVADLIETQLKEEKAQATLSAQGETLLASLATGADVESVAKAAGYDWQVSTGVKRADSRYDRAMLQQVFDMNQSADDEPAYSQVYSQTGDLVLLKLVKVEDGQLENLSAEQRTALAQRLSYDTANAEVLAYEAVLKEAADIKIF</sequence>
<proteinExistence type="inferred from homology"/>
<gene>
    <name evidence="14" type="ORF">ACFOX3_05755</name>
</gene>
<protein>
    <recommendedName>
        <fullName evidence="9">Periplasmic chaperone PpiD</fullName>
    </recommendedName>
    <alternativeName>
        <fullName evidence="10">Periplasmic folding chaperone</fullName>
    </alternativeName>
</protein>
<evidence type="ECO:0000313" key="15">
    <source>
        <dbReference type="Proteomes" id="UP001595840"/>
    </source>
</evidence>
<name>A0ABV8V1Q6_9GAMM</name>
<keyword evidence="5 12" id="KW-1133">Transmembrane helix</keyword>
<dbReference type="InterPro" id="IPR046357">
    <property type="entry name" value="PPIase_dom_sf"/>
</dbReference>
<dbReference type="InterPro" id="IPR023058">
    <property type="entry name" value="PPIase_PpiC_CS"/>
</dbReference>
<dbReference type="PROSITE" id="PS50198">
    <property type="entry name" value="PPIC_PPIASE_2"/>
    <property type="match status" value="1"/>
</dbReference>
<evidence type="ECO:0000256" key="7">
    <source>
        <dbReference type="ARBA" id="ARBA00023186"/>
    </source>
</evidence>
<dbReference type="PROSITE" id="PS01096">
    <property type="entry name" value="PPIC_PPIASE_1"/>
    <property type="match status" value="1"/>
</dbReference>
<comment type="similarity">
    <text evidence="8">Belongs to the PpiD chaperone family.</text>
</comment>
<keyword evidence="7" id="KW-0143">Chaperone</keyword>
<feature type="transmembrane region" description="Helical" evidence="12">
    <location>
        <begin position="12"/>
        <end position="30"/>
    </location>
</feature>
<evidence type="ECO:0000256" key="9">
    <source>
        <dbReference type="ARBA" id="ARBA00040743"/>
    </source>
</evidence>
<keyword evidence="11" id="KW-0697">Rotamase</keyword>
<keyword evidence="11" id="KW-0413">Isomerase</keyword>
<dbReference type="PANTHER" id="PTHR47529:SF1">
    <property type="entry name" value="PERIPLASMIC CHAPERONE PPID"/>
    <property type="match status" value="1"/>
</dbReference>
<dbReference type="Proteomes" id="UP001595840">
    <property type="component" value="Unassembled WGS sequence"/>
</dbReference>
<dbReference type="Gene3D" id="3.10.50.40">
    <property type="match status" value="1"/>
</dbReference>
<evidence type="ECO:0000256" key="11">
    <source>
        <dbReference type="PROSITE-ProRule" id="PRU00278"/>
    </source>
</evidence>
<dbReference type="Gene3D" id="1.10.4030.10">
    <property type="entry name" value="Porin chaperone SurA, peptide-binding domain"/>
    <property type="match status" value="1"/>
</dbReference>
<evidence type="ECO:0000256" key="1">
    <source>
        <dbReference type="ARBA" id="ARBA00004382"/>
    </source>
</evidence>
<dbReference type="Pfam" id="PF13624">
    <property type="entry name" value="SurA_N_3"/>
    <property type="match status" value="1"/>
</dbReference>
<dbReference type="EMBL" id="JBHSCX010000004">
    <property type="protein sequence ID" value="MFC4361798.1"/>
    <property type="molecule type" value="Genomic_DNA"/>
</dbReference>
<keyword evidence="3" id="KW-0997">Cell inner membrane</keyword>
<keyword evidence="4 12" id="KW-0812">Transmembrane</keyword>
<dbReference type="SUPFAM" id="SSF109998">
    <property type="entry name" value="Triger factor/SurA peptide-binding domain-like"/>
    <property type="match status" value="1"/>
</dbReference>
<comment type="caution">
    <text evidence="14">The sequence shown here is derived from an EMBL/GenBank/DDBJ whole genome shotgun (WGS) entry which is preliminary data.</text>
</comment>
<evidence type="ECO:0000313" key="14">
    <source>
        <dbReference type="EMBL" id="MFC4361798.1"/>
    </source>
</evidence>
<keyword evidence="2" id="KW-1003">Cell membrane</keyword>
<dbReference type="InterPro" id="IPR052029">
    <property type="entry name" value="PpiD_chaperone"/>
</dbReference>
<keyword evidence="6 12" id="KW-0472">Membrane</keyword>
<feature type="domain" description="PpiC" evidence="13">
    <location>
        <begin position="266"/>
        <end position="362"/>
    </location>
</feature>
<evidence type="ECO:0000256" key="2">
    <source>
        <dbReference type="ARBA" id="ARBA00022475"/>
    </source>
</evidence>
<evidence type="ECO:0000256" key="3">
    <source>
        <dbReference type="ARBA" id="ARBA00022519"/>
    </source>
</evidence>
<evidence type="ECO:0000256" key="4">
    <source>
        <dbReference type="ARBA" id="ARBA00022692"/>
    </source>
</evidence>
<evidence type="ECO:0000256" key="10">
    <source>
        <dbReference type="ARBA" id="ARBA00042775"/>
    </source>
</evidence>
<evidence type="ECO:0000259" key="13">
    <source>
        <dbReference type="PROSITE" id="PS50198"/>
    </source>
</evidence>
<dbReference type="Pfam" id="PF00639">
    <property type="entry name" value="Rotamase"/>
    <property type="match status" value="1"/>
</dbReference>
<evidence type="ECO:0000256" key="12">
    <source>
        <dbReference type="SAM" id="Phobius"/>
    </source>
</evidence>
<evidence type="ECO:0000256" key="6">
    <source>
        <dbReference type="ARBA" id="ARBA00023136"/>
    </source>
</evidence>
<evidence type="ECO:0000256" key="5">
    <source>
        <dbReference type="ARBA" id="ARBA00022989"/>
    </source>
</evidence>
<comment type="subcellular location">
    <subcellularLocation>
        <location evidence="1">Cell inner membrane</location>
        <topology evidence="1">Single-pass type II membrane protein</topology>
        <orientation evidence="1">Periplasmic side</orientation>
    </subcellularLocation>
</comment>
<accession>A0ABV8V1Q6</accession>
<evidence type="ECO:0000256" key="8">
    <source>
        <dbReference type="ARBA" id="ARBA00038408"/>
    </source>
</evidence>
<dbReference type="RefSeq" id="WP_290263796.1">
    <property type="nucleotide sequence ID" value="NZ_JAUFQG010000006.1"/>
</dbReference>
<dbReference type="InterPro" id="IPR027304">
    <property type="entry name" value="Trigger_fact/SurA_dom_sf"/>
</dbReference>